<organism evidence="2 3">
    <name type="scientific">Zizania palustris</name>
    <name type="common">Northern wild rice</name>
    <dbReference type="NCBI Taxonomy" id="103762"/>
    <lineage>
        <taxon>Eukaryota</taxon>
        <taxon>Viridiplantae</taxon>
        <taxon>Streptophyta</taxon>
        <taxon>Embryophyta</taxon>
        <taxon>Tracheophyta</taxon>
        <taxon>Spermatophyta</taxon>
        <taxon>Magnoliopsida</taxon>
        <taxon>Liliopsida</taxon>
        <taxon>Poales</taxon>
        <taxon>Poaceae</taxon>
        <taxon>BOP clade</taxon>
        <taxon>Oryzoideae</taxon>
        <taxon>Oryzeae</taxon>
        <taxon>Zizaniinae</taxon>
        <taxon>Zizania</taxon>
    </lineage>
</organism>
<proteinExistence type="predicted"/>
<dbReference type="AlphaFoldDB" id="A0A8J5SV75"/>
<feature type="compositionally biased region" description="Basic residues" evidence="1">
    <location>
        <begin position="122"/>
        <end position="138"/>
    </location>
</feature>
<name>A0A8J5SV75_ZIZPA</name>
<evidence type="ECO:0000256" key="1">
    <source>
        <dbReference type="SAM" id="MobiDB-lite"/>
    </source>
</evidence>
<sequence length="151" mass="16328">MGSRKRAEAWSLKRDAYGRGDDTLSASITVMEAFLNCHGPIQPGHRCESVRWVKIVIDETYSVSTKLAAVSGSDTKRVVETGSGNKLAVASGSGMKRAAVSDSDSKLAVASGSKRNQATPRGTKRHQATPSGTKRRHPSRYRLILKKCLMP</sequence>
<gene>
    <name evidence="2" type="ORF">GUJ93_ZPchr0007g4941</name>
</gene>
<reference evidence="2" key="1">
    <citation type="journal article" date="2021" name="bioRxiv">
        <title>Whole Genome Assembly and Annotation of Northern Wild Rice, Zizania palustris L., Supports a Whole Genome Duplication in the Zizania Genus.</title>
        <authorList>
            <person name="Haas M."/>
            <person name="Kono T."/>
            <person name="Macchietto M."/>
            <person name="Millas R."/>
            <person name="McGilp L."/>
            <person name="Shao M."/>
            <person name="Duquette J."/>
            <person name="Hirsch C.N."/>
            <person name="Kimball J."/>
        </authorList>
    </citation>
    <scope>NUCLEOTIDE SEQUENCE</scope>
    <source>
        <tissue evidence="2">Fresh leaf tissue</tissue>
    </source>
</reference>
<evidence type="ECO:0000313" key="2">
    <source>
        <dbReference type="EMBL" id="KAG8081200.1"/>
    </source>
</evidence>
<accession>A0A8J5SV75</accession>
<evidence type="ECO:0000313" key="3">
    <source>
        <dbReference type="Proteomes" id="UP000729402"/>
    </source>
</evidence>
<feature type="region of interest" description="Disordered" evidence="1">
    <location>
        <begin position="100"/>
        <end position="138"/>
    </location>
</feature>
<comment type="caution">
    <text evidence="2">The sequence shown here is derived from an EMBL/GenBank/DDBJ whole genome shotgun (WGS) entry which is preliminary data.</text>
</comment>
<dbReference type="Proteomes" id="UP000729402">
    <property type="component" value="Unassembled WGS sequence"/>
</dbReference>
<protein>
    <submittedName>
        <fullName evidence="2">Uncharacterized protein</fullName>
    </submittedName>
</protein>
<reference evidence="2" key="2">
    <citation type="submission" date="2021-02" db="EMBL/GenBank/DDBJ databases">
        <authorList>
            <person name="Kimball J.A."/>
            <person name="Haas M.W."/>
            <person name="Macchietto M."/>
            <person name="Kono T."/>
            <person name="Duquette J."/>
            <person name="Shao M."/>
        </authorList>
    </citation>
    <scope>NUCLEOTIDE SEQUENCE</scope>
    <source>
        <tissue evidence="2">Fresh leaf tissue</tissue>
    </source>
</reference>
<dbReference type="EMBL" id="JAAALK010000282">
    <property type="protein sequence ID" value="KAG8081200.1"/>
    <property type="molecule type" value="Genomic_DNA"/>
</dbReference>
<keyword evidence="3" id="KW-1185">Reference proteome</keyword>